<protein>
    <submittedName>
        <fullName evidence="1">Uncharacterized protein</fullName>
    </submittedName>
</protein>
<evidence type="ECO:0000313" key="2">
    <source>
        <dbReference type="Proteomes" id="UP000663452"/>
    </source>
</evidence>
<sequence length="203" mass="22075">MEYKKETTIGTANDDCCSKVESAGDSCCQSSAMSVEKEECSLDKTYSSSQKPKFKKELAVSIKQVPKVVVKDSCCSADNSSVDDCCQTSAAKIKKDDCCTDDSCATSQKPKFKKELTLSVKQAPKTIVKDNCCSTVDPVVADSCCQSSAVPVDKDCCTDDSCSSHQESIDHVSDSKKHKISNFVLKVWIAQPVQLRLKKALKK</sequence>
<accession>A0ABX7LLS3</accession>
<evidence type="ECO:0000313" key="1">
    <source>
        <dbReference type="EMBL" id="QSF47485.1"/>
    </source>
</evidence>
<gene>
    <name evidence="1" type="ORF">JRJ22_13490</name>
</gene>
<dbReference type="RefSeq" id="WP_206104892.1">
    <property type="nucleotide sequence ID" value="NZ_CP070969.1"/>
</dbReference>
<reference evidence="1 2" key="1">
    <citation type="submission" date="2021-02" db="EMBL/GenBank/DDBJ databases">
        <title>Paenibacillus tianjinensis sp. nov.</title>
        <authorList>
            <person name="Liu H."/>
        </authorList>
    </citation>
    <scope>NUCLEOTIDE SEQUENCE [LARGE SCALE GENOMIC DNA]</scope>
    <source>
        <strain evidence="1 2">TB2019</strain>
    </source>
</reference>
<dbReference type="Proteomes" id="UP000663452">
    <property type="component" value="Chromosome"/>
</dbReference>
<proteinExistence type="predicted"/>
<organism evidence="1 2">
    <name type="scientific">Paenibacillus tianjinensis</name>
    <dbReference type="NCBI Taxonomy" id="2810347"/>
    <lineage>
        <taxon>Bacteria</taxon>
        <taxon>Bacillati</taxon>
        <taxon>Bacillota</taxon>
        <taxon>Bacilli</taxon>
        <taxon>Bacillales</taxon>
        <taxon>Paenibacillaceae</taxon>
        <taxon>Paenibacillus</taxon>
    </lineage>
</organism>
<name>A0ABX7LLS3_9BACL</name>
<keyword evidence="2" id="KW-1185">Reference proteome</keyword>
<dbReference type="EMBL" id="CP070969">
    <property type="protein sequence ID" value="QSF47485.1"/>
    <property type="molecule type" value="Genomic_DNA"/>
</dbReference>